<dbReference type="Pfam" id="PF08560">
    <property type="entry name" value="DUF1757"/>
    <property type="match status" value="1"/>
</dbReference>
<dbReference type="InterPro" id="IPR013869">
    <property type="entry name" value="DUF1757"/>
</dbReference>
<gene>
    <name evidence="2" type="ORF">OEZ85_010369</name>
</gene>
<reference evidence="2 3" key="1">
    <citation type="submission" date="2023-05" db="EMBL/GenBank/DDBJ databases">
        <title>A 100% complete, gapless, phased diploid assembly of the Scenedesmus obliquus UTEX 3031 genome.</title>
        <authorList>
            <person name="Biondi T.C."/>
            <person name="Hanschen E.R."/>
            <person name="Kwon T."/>
            <person name="Eng W."/>
            <person name="Kruse C.P.S."/>
            <person name="Koehler S.I."/>
            <person name="Kunde Y."/>
            <person name="Gleasner C.D."/>
            <person name="You Mak K.T."/>
            <person name="Polle J."/>
            <person name="Hovde B.T."/>
            <person name="Starkenburg S.R."/>
        </authorList>
    </citation>
    <scope>NUCLEOTIDE SEQUENCE [LARGE SCALE GENOMIC DNA]</scope>
    <source>
        <strain evidence="2 3">DOE0152z</strain>
    </source>
</reference>
<name>A0ABY8TM62_TETOB</name>
<feature type="transmembrane region" description="Helical" evidence="1">
    <location>
        <begin position="29"/>
        <end position="50"/>
    </location>
</feature>
<dbReference type="Proteomes" id="UP001244341">
    <property type="component" value="Chromosome 2b"/>
</dbReference>
<feature type="transmembrane region" description="Helical" evidence="1">
    <location>
        <begin position="62"/>
        <end position="80"/>
    </location>
</feature>
<keyword evidence="1" id="KW-0812">Transmembrane</keyword>
<keyword evidence="1" id="KW-0472">Membrane</keyword>
<feature type="transmembrane region" description="Helical" evidence="1">
    <location>
        <begin position="133"/>
        <end position="153"/>
    </location>
</feature>
<evidence type="ECO:0000313" key="2">
    <source>
        <dbReference type="EMBL" id="WIA10165.1"/>
    </source>
</evidence>
<keyword evidence="1" id="KW-1133">Transmembrane helix</keyword>
<keyword evidence="3" id="KW-1185">Reference proteome</keyword>
<organism evidence="2 3">
    <name type="scientific">Tetradesmus obliquus</name>
    <name type="common">Green alga</name>
    <name type="synonym">Acutodesmus obliquus</name>
    <dbReference type="NCBI Taxonomy" id="3088"/>
    <lineage>
        <taxon>Eukaryota</taxon>
        <taxon>Viridiplantae</taxon>
        <taxon>Chlorophyta</taxon>
        <taxon>core chlorophytes</taxon>
        <taxon>Chlorophyceae</taxon>
        <taxon>CS clade</taxon>
        <taxon>Sphaeropleales</taxon>
        <taxon>Scenedesmaceae</taxon>
        <taxon>Tetradesmus</taxon>
    </lineage>
</organism>
<evidence type="ECO:0000256" key="1">
    <source>
        <dbReference type="SAM" id="Phobius"/>
    </source>
</evidence>
<proteinExistence type="predicted"/>
<accession>A0ABY8TM62</accession>
<sequence>MATGSEDFDATKSPGLHLYKHILEKGFQLGSILGVGVVAPARAAYTALWLKQPVEPLSLTRTAGATTLGAFVIVAIAGAVRVSKINQDGLEDRAYRLHYNKGQNRTDLFAQAGAVSGLAASAALLRGAASASALHYLGYSAAGAAGGILLHVLTQPKEE</sequence>
<protein>
    <submittedName>
        <fullName evidence="2">Uncharacterized protein</fullName>
    </submittedName>
</protein>
<dbReference type="EMBL" id="CP126209">
    <property type="protein sequence ID" value="WIA10165.1"/>
    <property type="molecule type" value="Genomic_DNA"/>
</dbReference>
<feature type="transmembrane region" description="Helical" evidence="1">
    <location>
        <begin position="108"/>
        <end position="127"/>
    </location>
</feature>
<evidence type="ECO:0000313" key="3">
    <source>
        <dbReference type="Proteomes" id="UP001244341"/>
    </source>
</evidence>